<name>A0AAD3DZ20_9CHLO</name>
<dbReference type="PROSITE" id="PS00101">
    <property type="entry name" value="HEXAPEP_TRANSFERASES"/>
    <property type="match status" value="1"/>
</dbReference>
<dbReference type="EMBL" id="BMAR01000040">
    <property type="protein sequence ID" value="GFR50655.1"/>
    <property type="molecule type" value="Genomic_DNA"/>
</dbReference>
<dbReference type="FunFam" id="2.160.10.10:FF:000002">
    <property type="entry name" value="Serine acetyltransferase"/>
    <property type="match status" value="1"/>
</dbReference>
<evidence type="ECO:0000256" key="6">
    <source>
        <dbReference type="ARBA" id="ARBA00023315"/>
    </source>
</evidence>
<dbReference type="Pfam" id="PF06426">
    <property type="entry name" value="SATase_N"/>
    <property type="match status" value="1"/>
</dbReference>
<organism evidence="8 9">
    <name type="scientific">Astrephomene gubernaculifera</name>
    <dbReference type="NCBI Taxonomy" id="47775"/>
    <lineage>
        <taxon>Eukaryota</taxon>
        <taxon>Viridiplantae</taxon>
        <taxon>Chlorophyta</taxon>
        <taxon>core chlorophytes</taxon>
        <taxon>Chlorophyceae</taxon>
        <taxon>CS clade</taxon>
        <taxon>Chlamydomonadales</taxon>
        <taxon>Astrephomenaceae</taxon>
        <taxon>Astrephomene</taxon>
    </lineage>
</organism>
<comment type="similarity">
    <text evidence="2">Belongs to the transferase hexapeptide repeat family.</text>
</comment>
<dbReference type="EC" id="2.3.1.30" evidence="3"/>
<keyword evidence="5" id="KW-0808">Transferase</keyword>
<dbReference type="InterPro" id="IPR045304">
    <property type="entry name" value="LbH_SAT"/>
</dbReference>
<protein>
    <recommendedName>
        <fullName evidence="3">serine O-acetyltransferase</fullName>
        <ecNumber evidence="3">2.3.1.30</ecNumber>
    </recommendedName>
</protein>
<evidence type="ECO:0000256" key="2">
    <source>
        <dbReference type="ARBA" id="ARBA00007274"/>
    </source>
</evidence>
<evidence type="ECO:0000256" key="1">
    <source>
        <dbReference type="ARBA" id="ARBA00004876"/>
    </source>
</evidence>
<feature type="domain" description="Serine acetyltransferase N-terminal" evidence="7">
    <location>
        <begin position="123"/>
        <end position="227"/>
    </location>
</feature>
<dbReference type="InterPro" id="IPR010493">
    <property type="entry name" value="Ser_AcTrfase_N"/>
</dbReference>
<keyword evidence="9" id="KW-1185">Reference proteome</keyword>
<dbReference type="InterPro" id="IPR053376">
    <property type="entry name" value="Serine_acetyltransferase"/>
</dbReference>
<comment type="caution">
    <text evidence="8">The sequence shown here is derived from an EMBL/GenBank/DDBJ whole genome shotgun (WGS) entry which is preliminary data.</text>
</comment>
<evidence type="ECO:0000256" key="4">
    <source>
        <dbReference type="ARBA" id="ARBA00022605"/>
    </source>
</evidence>
<sequence length="382" mass="42119">MNRGAVGDFAVPSTSRPQLLPFRAKRSRYHAGDNVMSSRSLLHSSQTTSTTCRTMARDRLGAQEREELEAMRARLNQQLRATVPTVDNGKRSQLRINEFPSDDEYHPSQGWRPQPHHLSKEQLWERIREEAQYDAASEPALASNLYSTILAHNSMEKTMSFLLANKLANPTMLGMQLMRLIQQAYDDDPGLMEAALADLQAVYDRDPACDKYSQAMLYFKGFQAVQCHRVAHWLWSKGRKPLALAFQSRMSEAFHVDIHPAAQIGRGILIDHATGVVIGETAVVGDNVSMLHHVTLGGSGTERGKRHPTIDHGVLLGAGVTVLGPITVGAGSKVGAGSVVVNDIPCHAVAVGVPARIIKRDLIKEPVKDMDQCVDFVLDYEI</sequence>
<dbReference type="CDD" id="cd03354">
    <property type="entry name" value="LbH_SAT"/>
    <property type="match status" value="1"/>
</dbReference>
<dbReference type="GO" id="GO:0006535">
    <property type="term" value="P:cysteine biosynthetic process from serine"/>
    <property type="evidence" value="ECO:0007669"/>
    <property type="project" value="InterPro"/>
</dbReference>
<reference evidence="8 9" key="1">
    <citation type="journal article" date="2021" name="Sci. Rep.">
        <title>Genome sequencing of the multicellular alga Astrephomene provides insights into convergent evolution of germ-soma differentiation.</title>
        <authorList>
            <person name="Yamashita S."/>
            <person name="Yamamoto K."/>
            <person name="Matsuzaki R."/>
            <person name="Suzuki S."/>
            <person name="Yamaguchi H."/>
            <person name="Hirooka S."/>
            <person name="Minakuchi Y."/>
            <person name="Miyagishima S."/>
            <person name="Kawachi M."/>
            <person name="Toyoda A."/>
            <person name="Nozaki H."/>
        </authorList>
    </citation>
    <scope>NUCLEOTIDE SEQUENCE [LARGE SCALE GENOMIC DNA]</scope>
    <source>
        <strain evidence="8 9">NIES-4017</strain>
    </source>
</reference>
<dbReference type="InterPro" id="IPR011004">
    <property type="entry name" value="Trimer_LpxA-like_sf"/>
</dbReference>
<dbReference type="Proteomes" id="UP001054857">
    <property type="component" value="Unassembled WGS sequence"/>
</dbReference>
<evidence type="ECO:0000259" key="7">
    <source>
        <dbReference type="SMART" id="SM00971"/>
    </source>
</evidence>
<dbReference type="NCBIfam" id="NF041874">
    <property type="entry name" value="EPS_EpsC"/>
    <property type="match status" value="1"/>
</dbReference>
<dbReference type="AlphaFoldDB" id="A0AAD3DZ20"/>
<dbReference type="InterPro" id="IPR005881">
    <property type="entry name" value="Ser_O-AcTrfase"/>
</dbReference>
<dbReference type="Gene3D" id="1.10.3130.10">
    <property type="entry name" value="serine acetyltransferase, domain 1"/>
    <property type="match status" value="1"/>
</dbReference>
<dbReference type="InterPro" id="IPR018357">
    <property type="entry name" value="Hexapep_transf_CS"/>
</dbReference>
<evidence type="ECO:0000256" key="5">
    <source>
        <dbReference type="ARBA" id="ARBA00022679"/>
    </source>
</evidence>
<gene>
    <name evidence="8" type="ORF">Agub_g12904</name>
</gene>
<evidence type="ECO:0000256" key="3">
    <source>
        <dbReference type="ARBA" id="ARBA00013266"/>
    </source>
</evidence>
<evidence type="ECO:0000313" key="8">
    <source>
        <dbReference type="EMBL" id="GFR50655.1"/>
    </source>
</evidence>
<accession>A0AAD3DZ20</accession>
<dbReference type="PANTHER" id="PTHR42811">
    <property type="entry name" value="SERINE ACETYLTRANSFERASE"/>
    <property type="match status" value="1"/>
</dbReference>
<keyword evidence="6" id="KW-0012">Acyltransferase</keyword>
<dbReference type="Gene3D" id="2.160.10.10">
    <property type="entry name" value="Hexapeptide repeat proteins"/>
    <property type="match status" value="1"/>
</dbReference>
<evidence type="ECO:0000313" key="9">
    <source>
        <dbReference type="Proteomes" id="UP001054857"/>
    </source>
</evidence>
<dbReference type="SUPFAM" id="SSF51161">
    <property type="entry name" value="Trimeric LpxA-like enzymes"/>
    <property type="match status" value="1"/>
</dbReference>
<comment type="pathway">
    <text evidence="1">Amino-acid biosynthesis; L-cysteine biosynthesis; L-cysteine from L-serine: step 1/2.</text>
</comment>
<dbReference type="GO" id="GO:0009001">
    <property type="term" value="F:serine O-acetyltransferase activity"/>
    <property type="evidence" value="ECO:0007669"/>
    <property type="project" value="UniProtKB-EC"/>
</dbReference>
<keyword evidence="4" id="KW-0028">Amino-acid biosynthesis</keyword>
<dbReference type="NCBIfam" id="TIGR01172">
    <property type="entry name" value="cysE"/>
    <property type="match status" value="1"/>
</dbReference>
<proteinExistence type="inferred from homology"/>
<dbReference type="InterPro" id="IPR042122">
    <property type="entry name" value="Ser_AcTrfase_N_sf"/>
</dbReference>
<dbReference type="GO" id="GO:0005737">
    <property type="term" value="C:cytoplasm"/>
    <property type="evidence" value="ECO:0007669"/>
    <property type="project" value="InterPro"/>
</dbReference>
<dbReference type="SMART" id="SM00971">
    <property type="entry name" value="SATase_N"/>
    <property type="match status" value="1"/>
</dbReference>